<dbReference type="Proteomes" id="UP000195208">
    <property type="component" value="Unassembled WGS sequence"/>
</dbReference>
<feature type="transmembrane region" description="Helical" evidence="1">
    <location>
        <begin position="116"/>
        <end position="135"/>
    </location>
</feature>
<dbReference type="Proteomes" id="UP000646308">
    <property type="component" value="Unassembled WGS sequence"/>
</dbReference>
<gene>
    <name evidence="3" type="ORF">B9M88_04605</name>
    <name evidence="2" type="ORF">GLV84_00815</name>
</gene>
<keyword evidence="1" id="KW-0472">Membrane</keyword>
<feature type="transmembrane region" description="Helical" evidence="1">
    <location>
        <begin position="6"/>
        <end position="22"/>
    </location>
</feature>
<protein>
    <submittedName>
        <fullName evidence="3">DUF5080 domain-containing protein</fullName>
    </submittedName>
    <submittedName>
        <fullName evidence="2">DUF5080 family protein</fullName>
    </submittedName>
</protein>
<sequence>MIYIVLFGLFVIFYAAIMSSLFKIEGGLFISLLIDLGIIIGLIVIYVIGGHLELHDLRNYLVFTYFGSYIYMYFTIKTFWTKPRLLKYMVEKEQNQDEEQLEVQESDLRSSRVRTVYYLIISVVLMWFTHIHMHPLLQEDIISIDPVIIFIGFIITIIWLILDIYRKIKYGVFLFKTIVPLVVTLYIFVNSIVLYLPYV</sequence>
<name>A0A2T4MHJ4_9STAP</name>
<evidence type="ECO:0000313" key="3">
    <source>
        <dbReference type="EMBL" id="OTW31468.1"/>
    </source>
</evidence>
<reference evidence="2" key="2">
    <citation type="submission" date="2019-11" db="EMBL/GenBank/DDBJ databases">
        <title>Whole genome comparisons of Staphylococcus agnetis isolates from cattle and chickens.</title>
        <authorList>
            <person name="Rhoads D."/>
            <person name="Shwani A."/>
            <person name="Adkins P."/>
            <person name="Calcutt M."/>
            <person name="Middleton J."/>
        </authorList>
    </citation>
    <scope>NUCLEOTIDE SEQUENCE</scope>
    <source>
        <strain evidence="2">1387</strain>
    </source>
</reference>
<dbReference type="Pfam" id="PF16883">
    <property type="entry name" value="DUF5080"/>
    <property type="match status" value="1"/>
</dbReference>
<keyword evidence="1" id="KW-0812">Transmembrane</keyword>
<dbReference type="GeneID" id="57690631"/>
<proteinExistence type="predicted"/>
<evidence type="ECO:0000313" key="2">
    <source>
        <dbReference type="EMBL" id="NJI01429.1"/>
    </source>
</evidence>
<dbReference type="RefSeq" id="WP_060552264.1">
    <property type="nucleotide sequence ID" value="NZ_CP009623.1"/>
</dbReference>
<dbReference type="EMBL" id="NEFX01000009">
    <property type="protein sequence ID" value="OTW31468.1"/>
    <property type="molecule type" value="Genomic_DNA"/>
</dbReference>
<evidence type="ECO:0000256" key="1">
    <source>
        <dbReference type="SAM" id="Phobius"/>
    </source>
</evidence>
<feature type="transmembrane region" description="Helical" evidence="1">
    <location>
        <begin position="141"/>
        <end position="162"/>
    </location>
</feature>
<accession>A0A2T4MHJ4</accession>
<dbReference type="EMBL" id="WMFL01000014">
    <property type="protein sequence ID" value="NJI01429.1"/>
    <property type="molecule type" value="Genomic_DNA"/>
</dbReference>
<dbReference type="AlphaFoldDB" id="A0A2T4MHJ4"/>
<keyword evidence="4" id="KW-1185">Reference proteome</keyword>
<dbReference type="InterPro" id="IPR031689">
    <property type="entry name" value="DUF5080"/>
</dbReference>
<evidence type="ECO:0000313" key="4">
    <source>
        <dbReference type="Proteomes" id="UP000195208"/>
    </source>
</evidence>
<comment type="caution">
    <text evidence="2">The sequence shown here is derived from an EMBL/GenBank/DDBJ whole genome shotgun (WGS) entry which is preliminary data.</text>
</comment>
<organism evidence="2 5">
    <name type="scientific">Staphylococcus agnetis</name>
    <dbReference type="NCBI Taxonomy" id="985762"/>
    <lineage>
        <taxon>Bacteria</taxon>
        <taxon>Bacillati</taxon>
        <taxon>Bacillota</taxon>
        <taxon>Bacilli</taxon>
        <taxon>Bacillales</taxon>
        <taxon>Staphylococcaceae</taxon>
        <taxon>Staphylococcus</taxon>
    </lineage>
</organism>
<feature type="transmembrane region" description="Helical" evidence="1">
    <location>
        <begin position="174"/>
        <end position="196"/>
    </location>
</feature>
<evidence type="ECO:0000313" key="5">
    <source>
        <dbReference type="Proteomes" id="UP000646308"/>
    </source>
</evidence>
<dbReference type="OrthoDB" id="2413724at2"/>
<feature type="transmembrane region" description="Helical" evidence="1">
    <location>
        <begin position="60"/>
        <end position="80"/>
    </location>
</feature>
<dbReference type="KEGG" id="sagq:EP23_10675"/>
<reference evidence="3 4" key="1">
    <citation type="submission" date="2017-04" db="EMBL/GenBank/DDBJ databases">
        <title>Staphylococcus agnetis, a potential pathogen in the broiler production.</title>
        <authorList>
            <person name="Poulsen L."/>
        </authorList>
    </citation>
    <scope>NUCLEOTIDE SEQUENCE [LARGE SCALE GENOMIC DNA]</scope>
    <source>
        <strain evidence="3 4">723_310714_2_2_spleen</strain>
    </source>
</reference>
<keyword evidence="1" id="KW-1133">Transmembrane helix</keyword>
<feature type="transmembrane region" description="Helical" evidence="1">
    <location>
        <begin position="29"/>
        <end position="48"/>
    </location>
</feature>